<feature type="compositionally biased region" description="Basic residues" evidence="1">
    <location>
        <begin position="1799"/>
        <end position="1811"/>
    </location>
</feature>
<feature type="compositionally biased region" description="Polar residues" evidence="1">
    <location>
        <begin position="434"/>
        <end position="444"/>
    </location>
</feature>
<feature type="compositionally biased region" description="Acidic residues" evidence="1">
    <location>
        <begin position="308"/>
        <end position="319"/>
    </location>
</feature>
<feature type="region of interest" description="Disordered" evidence="1">
    <location>
        <begin position="1095"/>
        <end position="1390"/>
    </location>
</feature>
<feature type="compositionally biased region" description="Polar residues" evidence="1">
    <location>
        <begin position="1174"/>
        <end position="1189"/>
    </location>
</feature>
<feature type="compositionally biased region" description="Basic and acidic residues" evidence="1">
    <location>
        <begin position="1190"/>
        <end position="1200"/>
    </location>
</feature>
<feature type="compositionally biased region" description="Basic and acidic residues" evidence="1">
    <location>
        <begin position="1266"/>
        <end position="1301"/>
    </location>
</feature>
<accession>A0AAV4ABH1</accession>
<feature type="region of interest" description="Disordered" evidence="1">
    <location>
        <begin position="1949"/>
        <end position="1998"/>
    </location>
</feature>
<gene>
    <name evidence="2" type="ORF">PoB_003073200</name>
</gene>
<evidence type="ECO:0000313" key="3">
    <source>
        <dbReference type="Proteomes" id="UP000735302"/>
    </source>
</evidence>
<feature type="compositionally biased region" description="Polar residues" evidence="1">
    <location>
        <begin position="1354"/>
        <end position="1367"/>
    </location>
</feature>
<dbReference type="EMBL" id="BLXT01003738">
    <property type="protein sequence ID" value="GFO04227.1"/>
    <property type="molecule type" value="Genomic_DNA"/>
</dbReference>
<feature type="region of interest" description="Disordered" evidence="1">
    <location>
        <begin position="2015"/>
        <end position="2056"/>
    </location>
</feature>
<feature type="compositionally biased region" description="Basic and acidic residues" evidence="1">
    <location>
        <begin position="343"/>
        <end position="359"/>
    </location>
</feature>
<feature type="compositionally biased region" description="Low complexity" evidence="1">
    <location>
        <begin position="1675"/>
        <end position="1696"/>
    </location>
</feature>
<feature type="compositionally biased region" description="Pro residues" evidence="1">
    <location>
        <begin position="2024"/>
        <end position="2034"/>
    </location>
</feature>
<feature type="compositionally biased region" description="Basic and acidic residues" evidence="1">
    <location>
        <begin position="496"/>
        <end position="506"/>
    </location>
</feature>
<feature type="compositionally biased region" description="Polar residues" evidence="1">
    <location>
        <begin position="1588"/>
        <end position="1599"/>
    </location>
</feature>
<feature type="region of interest" description="Disordered" evidence="1">
    <location>
        <begin position="1410"/>
        <end position="1933"/>
    </location>
</feature>
<feature type="compositionally biased region" description="Basic and acidic residues" evidence="1">
    <location>
        <begin position="1368"/>
        <end position="1387"/>
    </location>
</feature>
<evidence type="ECO:0000256" key="1">
    <source>
        <dbReference type="SAM" id="MobiDB-lite"/>
    </source>
</evidence>
<feature type="compositionally biased region" description="Low complexity" evidence="1">
    <location>
        <begin position="1557"/>
        <end position="1578"/>
    </location>
</feature>
<feature type="compositionally biased region" description="Basic and acidic residues" evidence="1">
    <location>
        <begin position="914"/>
        <end position="931"/>
    </location>
</feature>
<feature type="compositionally biased region" description="Polar residues" evidence="1">
    <location>
        <begin position="868"/>
        <end position="878"/>
    </location>
</feature>
<feature type="compositionally biased region" description="Low complexity" evidence="1">
    <location>
        <begin position="1812"/>
        <end position="1822"/>
    </location>
</feature>
<feature type="compositionally biased region" description="Polar residues" evidence="1">
    <location>
        <begin position="968"/>
        <end position="979"/>
    </location>
</feature>
<evidence type="ECO:0000313" key="2">
    <source>
        <dbReference type="EMBL" id="GFO04227.1"/>
    </source>
</evidence>
<feature type="compositionally biased region" description="Basic and acidic residues" evidence="1">
    <location>
        <begin position="27"/>
        <end position="54"/>
    </location>
</feature>
<feature type="compositionally biased region" description="Basic and acidic residues" evidence="1">
    <location>
        <begin position="166"/>
        <end position="188"/>
    </location>
</feature>
<organism evidence="2 3">
    <name type="scientific">Plakobranchus ocellatus</name>
    <dbReference type="NCBI Taxonomy" id="259542"/>
    <lineage>
        <taxon>Eukaryota</taxon>
        <taxon>Metazoa</taxon>
        <taxon>Spiralia</taxon>
        <taxon>Lophotrochozoa</taxon>
        <taxon>Mollusca</taxon>
        <taxon>Gastropoda</taxon>
        <taxon>Heterobranchia</taxon>
        <taxon>Euthyneura</taxon>
        <taxon>Panpulmonata</taxon>
        <taxon>Sacoglossa</taxon>
        <taxon>Placobranchoidea</taxon>
        <taxon>Plakobranchidae</taxon>
        <taxon>Plakobranchus</taxon>
    </lineage>
</organism>
<feature type="compositionally biased region" description="Basic and acidic residues" evidence="1">
    <location>
        <begin position="448"/>
        <end position="486"/>
    </location>
</feature>
<feature type="compositionally biased region" description="Basic and acidic residues" evidence="1">
    <location>
        <begin position="277"/>
        <end position="293"/>
    </location>
</feature>
<feature type="compositionally biased region" description="Acidic residues" evidence="1">
    <location>
        <begin position="1302"/>
        <end position="1319"/>
    </location>
</feature>
<feature type="compositionally biased region" description="Polar residues" evidence="1">
    <location>
        <begin position="554"/>
        <end position="569"/>
    </location>
</feature>
<feature type="compositionally biased region" description="Basic and acidic residues" evidence="1">
    <location>
        <begin position="1718"/>
        <end position="1729"/>
    </location>
</feature>
<comment type="caution">
    <text evidence="2">The sequence shown here is derived from an EMBL/GenBank/DDBJ whole genome shotgun (WGS) entry which is preliminary data.</text>
</comment>
<feature type="compositionally biased region" description="Low complexity" evidence="1">
    <location>
        <begin position="1438"/>
        <end position="1450"/>
    </location>
</feature>
<feature type="region of interest" description="Disordered" evidence="1">
    <location>
        <begin position="1"/>
        <end position="95"/>
    </location>
</feature>
<feature type="compositionally biased region" description="Low complexity" evidence="1">
    <location>
        <begin position="1421"/>
        <end position="1431"/>
    </location>
</feature>
<feature type="compositionally biased region" description="Polar residues" evidence="1">
    <location>
        <begin position="1783"/>
        <end position="1798"/>
    </location>
</feature>
<feature type="region of interest" description="Disordered" evidence="1">
    <location>
        <begin position="858"/>
        <end position="881"/>
    </location>
</feature>
<feature type="region of interest" description="Disordered" evidence="1">
    <location>
        <begin position="276"/>
        <end position="569"/>
    </location>
</feature>
<sequence length="2108" mass="232422">MPPKKGSRGRKGHQAGPKVTKTSANEGGKDLKEPNAMEIDIPKEIIAEKEKSEVDDNANSNADRQSSESPKVMQEKDAESVVENAGFTDAPCSTQDECIEQNDIHAIYDDKEQITKDGVIADNDSVKQADEKGDADENILESAVASDEDPVDKVSEEQSSSSDLGLAERETLPQDKNAVDHVSDEIHSDSQSIPEVEIDKAVIEEDEQDGSKIMISEDECEMEQILEADAVEAENLEDEAMEAELAKGASDGEDEIQYVDEEADEEQHLLDVMSGVESEKDVGESLGGKEEVTCKQSQDNHCSKFEEISEGSIDEAEQEEVFHESFSDVEIIEEPTTTQNTISDDKVPKKTHNSSDAKTPKKTQNSKRAESLEEVFFATENNFKLSSHDKDNDEISDASLSDHENTNMSLEEISDDDVEVSKKKKKQSEPIKPTENTSPQSSLNVFAKESKSESKSSQEKACAESLKSTEIKPVDFKDSPSVKESTETDAALGGSEKQKMSSERPKGQNASAKRTEKKQDSYGYTSKVKDDNLYERSASNRSGIAPQRKHSALLSKQRSAVDCSSQTEPRQMKGKIVQCNINRIKSSRTPVSESRDGSCEKIASAKFLDQFKEKLPYSIPGNVISTIICHQANQDNQYSLGFGPITFADLASGDFRDNLLHKSDHFSITFDEHHHGIYKAIIKRQENIASLVRQLKLLELGNRYLTMSLSYGSTRNMIGVMTLMYDQDIQSRRQHSTKGDAKLRAKLQMNNVPQGISKDFVHLLFPEALSISAGPGFDKKRSMILGFSNTKLAQEIMLCHDLVVMNGQQISISALDYIESVTECNSQGYVETGTEVVIDDTPEGSEGNHALSSAATASTLHDPMGGDDTTTASASSKALPSENEALQNILEAEKTTSIANQETSAGVVNQSVGKQEESEMETSHAETHTSENDTVTLDARNDMEHDPHQICPSLSISGTEQDNEKESLSSANTTTVNSQQVQVSLETASGVESDVHQTYQNPSESIDEQNCETSGLDAEATITSSSQQIQESMEISTSVDSSLHHQDPLKSIEEQSNGTASLRTEDNTATDCQHIQESIETADLEAGLHQETPQIVRGSTSEADDEKGSGNQLIQESIKASNDVESEQVGEGSNERVSLPTDDSAPSGKQTAQESMEVLTGTTTTETEPLPDTAQSSSNTSAKIVSQETKTADGDKEQCMDKPATSEDDDKKDEEKNVATATSLLDTGTAAEHADGTTSPDFTKADNILTSTTTALSSIQPQQVDESFKGSELVESKDDSESGTRNQNDVEKEPVASKSLEDVSDEEMIYQERDEENAGDEVVIMREDSSTKIIANIDLTMEESNGSDAEARSTKSATGDQVRNQSQETRETEKESIPGNSDKKLLMTDEGFEIDMEVIDVTDDEKVEEKIIYARHPPQQSRTLSRSSRGSSHGKVFSRNNENNAASRRSPTGREYSGQDESRYRSESGRPIQTIVPSRESTAQRRDTYRSYARKRSRSPAAQYNKPDWSKDTYPPWQGSYTPVYNRGPYPSQQPVQAYRPPYSAPTQHWRPSYDHSAPYYSNPSQSSSYSYAPIQQPHWQTAHHYQHQQPSHTNQSRGAYNYMPPEQSSQYSRGRDFQIPPYKERRTPPPKSKNRSRSRSLSDMSDDAEPPIKRSNRGVMAKNTSSATRKRVSRSPISVSSCSRSLSPVSCSPSPDRSHRTHTQNEIVKSVKQFLHAARDFHQVKESKGSISKKGPHSKSPSSRHASSSSKHSPKQKFASSPRKRVMHSARNSPPPHRSNRTHSPIQGSLHTSSSRHPNQKSRSSLRHRSPSPVSSESSRGSPPPPPSGRQKNYGRESSSHFRDAQSSSISKHRYGMGLSSKRSREHAPSTSPPLYVGQVDYKGRKSEHSRRHDHPRERRTVTETQSRQHVTQQTFETGVAPPNYMQPNNPAYSYGSPYPAAPSATYSGYNVHPPGPPQPNVTDFPYQQHSNNPGAQPQHVTQGSYGPSVNAPPMPDAYHQAYSLLKTALGELQQQPQHPQNPQHPYPYPHNPPQASVPAQQPMPAASAKTKSWSMGSNAMVFQRVLGNKGDSRKSGNIEVGDRGRHERPKMTKEVRVLTQIPTKKK</sequence>
<feature type="compositionally biased region" description="Polar residues" evidence="1">
    <location>
        <begin position="1109"/>
        <end position="1120"/>
    </location>
</feature>
<protein>
    <submittedName>
        <fullName evidence="2">Uncharacterized protein</fullName>
    </submittedName>
</protein>
<feature type="compositionally biased region" description="Polar residues" evidence="1">
    <location>
        <begin position="896"/>
        <end position="913"/>
    </location>
</feature>
<feature type="compositionally biased region" description="Polar residues" evidence="1">
    <location>
        <begin position="1967"/>
        <end position="1989"/>
    </location>
</feature>
<feature type="compositionally biased region" description="Basic and acidic residues" evidence="1">
    <location>
        <begin position="2072"/>
        <end position="2095"/>
    </location>
</feature>
<proteinExistence type="predicted"/>
<reference evidence="2 3" key="1">
    <citation type="journal article" date="2021" name="Elife">
        <title>Chloroplast acquisition without the gene transfer in kleptoplastic sea slugs, Plakobranchus ocellatus.</title>
        <authorList>
            <person name="Maeda T."/>
            <person name="Takahashi S."/>
            <person name="Yoshida T."/>
            <person name="Shimamura S."/>
            <person name="Takaki Y."/>
            <person name="Nagai Y."/>
            <person name="Toyoda A."/>
            <person name="Suzuki Y."/>
            <person name="Arimoto A."/>
            <person name="Ishii H."/>
            <person name="Satoh N."/>
            <person name="Nishiyama T."/>
            <person name="Hasebe M."/>
            <person name="Maruyama T."/>
            <person name="Minagawa J."/>
            <person name="Obokata J."/>
            <person name="Shigenobu S."/>
        </authorList>
    </citation>
    <scope>NUCLEOTIDE SEQUENCE [LARGE SCALE GENOMIC DNA]</scope>
</reference>
<feature type="compositionally biased region" description="Basic and acidic residues" evidence="1">
    <location>
        <begin position="1835"/>
        <end position="1845"/>
    </location>
</feature>
<keyword evidence="3" id="KW-1185">Reference proteome</keyword>
<feature type="compositionally biased region" description="Basic and acidic residues" evidence="1">
    <location>
        <begin position="939"/>
        <end position="948"/>
    </location>
</feature>
<name>A0AAV4ABH1_9GAST</name>
<feature type="region of interest" description="Disordered" evidence="1">
    <location>
        <begin position="2068"/>
        <end position="2095"/>
    </location>
</feature>
<feature type="compositionally biased region" description="Low complexity" evidence="1">
    <location>
        <begin position="1249"/>
        <end position="1258"/>
    </location>
</feature>
<feature type="region of interest" description="Disordered" evidence="1">
    <location>
        <begin position="896"/>
        <end position="979"/>
    </location>
</feature>
<feature type="compositionally biased region" description="Polar residues" evidence="1">
    <location>
        <begin position="1904"/>
        <end position="1918"/>
    </location>
</feature>
<feature type="compositionally biased region" description="Basic residues" evidence="1">
    <location>
        <begin position="1"/>
        <end position="13"/>
    </location>
</feature>
<feature type="region of interest" description="Disordered" evidence="1">
    <location>
        <begin position="119"/>
        <end position="197"/>
    </location>
</feature>
<feature type="compositionally biased region" description="Low complexity" evidence="1">
    <location>
        <begin position="1730"/>
        <end position="1752"/>
    </location>
</feature>
<feature type="compositionally biased region" description="Low complexity" evidence="1">
    <location>
        <begin position="1159"/>
        <end position="1173"/>
    </location>
</feature>
<dbReference type="Proteomes" id="UP000735302">
    <property type="component" value="Unassembled WGS sequence"/>
</dbReference>
<feature type="compositionally biased region" description="Polar residues" evidence="1">
    <location>
        <begin position="57"/>
        <end position="69"/>
    </location>
</feature>